<comment type="caution">
    <text evidence="2">The sequence shown here is derived from an EMBL/GenBank/DDBJ whole genome shotgun (WGS) entry which is preliminary data.</text>
</comment>
<protein>
    <submittedName>
        <fullName evidence="2">Uncharacterized protein</fullName>
    </submittedName>
</protein>
<feature type="signal peptide" evidence="1">
    <location>
        <begin position="1"/>
        <end position="27"/>
    </location>
</feature>
<keyword evidence="1" id="KW-0732">Signal</keyword>
<dbReference type="AlphaFoldDB" id="A0A420WIF2"/>
<dbReference type="InParanoid" id="A0A420WIF2"/>
<feature type="chain" id="PRO_5019026867" evidence="1">
    <location>
        <begin position="28"/>
        <end position="161"/>
    </location>
</feature>
<evidence type="ECO:0000313" key="3">
    <source>
        <dbReference type="Proteomes" id="UP000282211"/>
    </source>
</evidence>
<dbReference type="Proteomes" id="UP000282211">
    <property type="component" value="Unassembled WGS sequence"/>
</dbReference>
<evidence type="ECO:0000313" key="2">
    <source>
        <dbReference type="EMBL" id="RKQ70811.1"/>
    </source>
</evidence>
<evidence type="ECO:0000256" key="1">
    <source>
        <dbReference type="SAM" id="SignalP"/>
    </source>
</evidence>
<proteinExistence type="predicted"/>
<reference evidence="2 3" key="1">
    <citation type="submission" date="2018-10" db="EMBL/GenBank/DDBJ databases">
        <title>Genomic Encyclopedia of Type Strains, Phase IV (KMG-IV): sequencing the most valuable type-strain genomes for metagenomic binning, comparative biology and taxonomic classification.</title>
        <authorList>
            <person name="Goeker M."/>
        </authorList>
    </citation>
    <scope>NUCLEOTIDE SEQUENCE [LARGE SCALE GENOMIC DNA]</scope>
    <source>
        <strain evidence="2 3">DSM 22008</strain>
    </source>
</reference>
<accession>A0A420WIF2</accession>
<keyword evidence="3" id="KW-1185">Reference proteome</keyword>
<dbReference type="EMBL" id="RBII01000001">
    <property type="protein sequence ID" value="RKQ70811.1"/>
    <property type="molecule type" value="Genomic_DNA"/>
</dbReference>
<gene>
    <name evidence="2" type="ORF">DES40_0112</name>
</gene>
<organism evidence="2 3">
    <name type="scientific">Litorimonas taeanensis</name>
    <dbReference type="NCBI Taxonomy" id="568099"/>
    <lineage>
        <taxon>Bacteria</taxon>
        <taxon>Pseudomonadati</taxon>
        <taxon>Pseudomonadota</taxon>
        <taxon>Alphaproteobacteria</taxon>
        <taxon>Maricaulales</taxon>
        <taxon>Robiginitomaculaceae</taxon>
    </lineage>
</organism>
<sequence length="161" mass="17998">MTTRHFQKSFSAFALSISFTCSFTAFAENLSTPIDTATAIENSQKSQNGCVYALVEMDVRGSASVKGRDFLNSIEDYRDPRSLNVRVEKNVVKAVKSETGLSPKDHFLGSCILVKGNVCQTKIRVRDTEINGKMIKRGYYFQTQLSLRSTKNIQFCELSTS</sequence>
<name>A0A420WIF2_9PROT</name>